<evidence type="ECO:0000259" key="11">
    <source>
        <dbReference type="Pfam" id="PF02870"/>
    </source>
</evidence>
<feature type="domain" description="Methylated-DNA-[protein]-cysteine S-methyltransferase DNA binding" evidence="10">
    <location>
        <begin position="79"/>
        <end position="159"/>
    </location>
</feature>
<evidence type="ECO:0000313" key="14">
    <source>
        <dbReference type="Proteomes" id="UP000435910"/>
    </source>
</evidence>
<dbReference type="SUPFAM" id="SSF46767">
    <property type="entry name" value="Methylated DNA-protein cysteine methyltransferase, C-terminal domain"/>
    <property type="match status" value="1"/>
</dbReference>
<dbReference type="GO" id="GO:0005737">
    <property type="term" value="C:cytoplasm"/>
    <property type="evidence" value="ECO:0007669"/>
    <property type="project" value="UniProtKB-SubCell"/>
</dbReference>
<dbReference type="InterPro" id="IPR036217">
    <property type="entry name" value="MethylDNA_cys_MeTrfase_DNAb"/>
</dbReference>
<dbReference type="FunFam" id="1.10.10.10:FF:000214">
    <property type="entry name" value="Methylated-DNA--protein-cysteine methyltransferase"/>
    <property type="match status" value="1"/>
</dbReference>
<dbReference type="Gene3D" id="3.30.160.70">
    <property type="entry name" value="Methylated DNA-protein cysteine methyltransferase domain"/>
    <property type="match status" value="1"/>
</dbReference>
<evidence type="ECO:0000256" key="2">
    <source>
        <dbReference type="ARBA" id="ARBA00008711"/>
    </source>
</evidence>
<dbReference type="HAMAP" id="MF_00772">
    <property type="entry name" value="OGT"/>
    <property type="match status" value="1"/>
</dbReference>
<dbReference type="OMA" id="INNPKSC"/>
<dbReference type="EC" id="2.1.1.63" evidence="9"/>
<dbReference type="Proteomes" id="UP000435910">
    <property type="component" value="Unassembled WGS sequence"/>
</dbReference>
<keyword evidence="3 9" id="KW-0963">Cytoplasm</keyword>
<dbReference type="AlphaFoldDB" id="A0A1Y0YRN6"/>
<dbReference type="InterPro" id="IPR036388">
    <property type="entry name" value="WH-like_DNA-bd_sf"/>
</dbReference>
<dbReference type="GeneID" id="92861901"/>
<dbReference type="InterPro" id="IPR008332">
    <property type="entry name" value="MethylG_MeTrfase_N"/>
</dbReference>
<protein>
    <recommendedName>
        <fullName evidence="9">Methylated-DNA--protein-cysteine methyltransferase</fullName>
        <ecNumber evidence="9">2.1.1.63</ecNumber>
    </recommendedName>
    <alternativeName>
        <fullName evidence="9">6-O-methylguanine-DNA methyltransferase</fullName>
        <shortName evidence="9">MGMT</shortName>
    </alternativeName>
    <alternativeName>
        <fullName evidence="9">O-6-methylguanine-DNA-alkyltransferase</fullName>
    </alternativeName>
</protein>
<keyword evidence="5 9" id="KW-0808">Transferase</keyword>
<dbReference type="Pfam" id="PF02870">
    <property type="entry name" value="Methyltransf_1N"/>
    <property type="match status" value="1"/>
</dbReference>
<evidence type="ECO:0000256" key="4">
    <source>
        <dbReference type="ARBA" id="ARBA00022603"/>
    </source>
</evidence>
<evidence type="ECO:0000313" key="12">
    <source>
        <dbReference type="EMBL" id="QPR71948.1"/>
    </source>
</evidence>
<dbReference type="EMBL" id="CP065647">
    <property type="protein sequence ID" value="QPR71948.1"/>
    <property type="molecule type" value="Genomic_DNA"/>
</dbReference>
<name>A0A1Y0YRN6_BACLI</name>
<comment type="function">
    <text evidence="9">Involved in the cellular defense against the biological effects of O6-methylguanine (O6-MeG) and O4-methylthymine (O4-MeT) in DNA. Repairs the methylated nucleobase in DNA by stoichiometrically transferring the methyl group to a cysteine residue in the enzyme. This is a suicide reaction: the enzyme is irreversibly inactivated.</text>
</comment>
<dbReference type="GO" id="GO:0006307">
    <property type="term" value="P:DNA alkylation repair"/>
    <property type="evidence" value="ECO:0007669"/>
    <property type="project" value="UniProtKB-UniRule"/>
</dbReference>
<evidence type="ECO:0000256" key="6">
    <source>
        <dbReference type="ARBA" id="ARBA00022763"/>
    </source>
</evidence>
<dbReference type="InterPro" id="IPR014048">
    <property type="entry name" value="MethylDNA_cys_MeTrfase_DNA-bd"/>
</dbReference>
<organism evidence="13 14">
    <name type="scientific">Bacillus licheniformis</name>
    <dbReference type="NCBI Taxonomy" id="1402"/>
    <lineage>
        <taxon>Bacteria</taxon>
        <taxon>Bacillati</taxon>
        <taxon>Bacillota</taxon>
        <taxon>Bacilli</taxon>
        <taxon>Bacillales</taxon>
        <taxon>Bacillaceae</taxon>
        <taxon>Bacillus</taxon>
    </lineage>
</organism>
<dbReference type="CDD" id="cd06445">
    <property type="entry name" value="ATase"/>
    <property type="match status" value="1"/>
</dbReference>
<dbReference type="PANTHER" id="PTHR10815">
    <property type="entry name" value="METHYLATED-DNA--PROTEIN-CYSTEINE METHYLTRANSFERASE"/>
    <property type="match status" value="1"/>
</dbReference>
<reference evidence="12 15" key="2">
    <citation type="submission" date="2020-12" db="EMBL/GenBank/DDBJ databases">
        <title>FDA dAtabase for Regulatory Grade micrObial Sequences (FDA-ARGOS): Supporting development and validation of Infectious Disease Dx tests.</title>
        <authorList>
            <person name="Nelson B."/>
            <person name="Plummer A."/>
            <person name="Tallon L."/>
            <person name="Sadzewicz L."/>
            <person name="Zhao X."/>
            <person name="Boylan J."/>
            <person name="Ott S."/>
            <person name="Bowen H."/>
            <person name="Vavikolanu K."/>
            <person name="Mehta A."/>
            <person name="Aluvathingal J."/>
            <person name="Nadendla S."/>
            <person name="Myers T."/>
            <person name="Yan Y."/>
            <person name="Sichtig H."/>
        </authorList>
    </citation>
    <scope>NUCLEOTIDE SEQUENCE [LARGE SCALE GENOMIC DNA]</scope>
    <source>
        <strain evidence="12 15">FDAARGOS_923</strain>
    </source>
</reference>
<dbReference type="GO" id="GO:0032259">
    <property type="term" value="P:methylation"/>
    <property type="evidence" value="ECO:0007669"/>
    <property type="project" value="UniProtKB-KW"/>
</dbReference>
<dbReference type="GO" id="GO:0003908">
    <property type="term" value="F:methylated-DNA-[protein]-cysteine S-methyltransferase activity"/>
    <property type="evidence" value="ECO:0007669"/>
    <property type="project" value="UniProtKB-UniRule"/>
</dbReference>
<evidence type="ECO:0000313" key="13">
    <source>
        <dbReference type="EMBL" id="TWL22073.1"/>
    </source>
</evidence>
<dbReference type="PROSITE" id="PS00374">
    <property type="entry name" value="MGMT"/>
    <property type="match status" value="1"/>
</dbReference>
<evidence type="ECO:0000313" key="15">
    <source>
        <dbReference type="Proteomes" id="UP000595038"/>
    </source>
</evidence>
<comment type="subcellular location">
    <subcellularLocation>
        <location evidence="9">Cytoplasm</location>
    </subcellularLocation>
</comment>
<comment type="catalytic activity">
    <reaction evidence="1 9">
        <text>a 4-O-methyl-thymidine in DNA + L-cysteinyl-[protein] = a thymidine in DNA + S-methyl-L-cysteinyl-[protein]</text>
        <dbReference type="Rhea" id="RHEA:53428"/>
        <dbReference type="Rhea" id="RHEA-COMP:10131"/>
        <dbReference type="Rhea" id="RHEA-COMP:10132"/>
        <dbReference type="Rhea" id="RHEA-COMP:13555"/>
        <dbReference type="Rhea" id="RHEA-COMP:13556"/>
        <dbReference type="ChEBI" id="CHEBI:29950"/>
        <dbReference type="ChEBI" id="CHEBI:82612"/>
        <dbReference type="ChEBI" id="CHEBI:137386"/>
        <dbReference type="ChEBI" id="CHEBI:137387"/>
        <dbReference type="EC" id="2.1.1.63"/>
    </reaction>
</comment>
<keyword evidence="6 9" id="KW-0227">DNA damage</keyword>
<dbReference type="InterPro" id="IPR023546">
    <property type="entry name" value="MGMT"/>
</dbReference>
<keyword evidence="4 9" id="KW-0489">Methyltransferase</keyword>
<dbReference type="InterPro" id="IPR001497">
    <property type="entry name" value="MethylDNA_cys_MeTrfase_AS"/>
</dbReference>
<evidence type="ECO:0000256" key="7">
    <source>
        <dbReference type="ARBA" id="ARBA00023204"/>
    </source>
</evidence>
<reference evidence="13 14" key="1">
    <citation type="submission" date="2019-06" db="EMBL/GenBank/DDBJ databases">
        <title>Genome sequence analysis of &gt;100 Bacillus licheniformis strains suggests intrinsic resistance to this species.</title>
        <authorList>
            <person name="Wels M."/>
            <person name="Siezen R.J."/>
            <person name="Johansen E."/>
            <person name="Stuer-Lauridsen B."/>
            <person name="Bjerre K."/>
            <person name="Nielsen B.K.K."/>
        </authorList>
    </citation>
    <scope>NUCLEOTIDE SEQUENCE [LARGE SCALE GENOMIC DNA]</scope>
    <source>
        <strain evidence="13 14">BAC-16736</strain>
    </source>
</reference>
<evidence type="ECO:0000259" key="10">
    <source>
        <dbReference type="Pfam" id="PF01035"/>
    </source>
</evidence>
<dbReference type="EMBL" id="NILC01000030">
    <property type="protein sequence ID" value="TWL22073.1"/>
    <property type="molecule type" value="Genomic_DNA"/>
</dbReference>
<dbReference type="PANTHER" id="PTHR10815:SF5">
    <property type="entry name" value="METHYLATED-DNA--PROTEIN-CYSTEINE METHYLTRANSFERASE"/>
    <property type="match status" value="1"/>
</dbReference>
<comment type="miscellaneous">
    <text evidence="9">This enzyme catalyzes only one turnover and therefore is not strictly catalytic. According to one definition, an enzyme is a biocatalyst that acts repeatedly and over many reaction cycles.</text>
</comment>
<evidence type="ECO:0000256" key="3">
    <source>
        <dbReference type="ARBA" id="ARBA00022490"/>
    </source>
</evidence>
<evidence type="ECO:0000256" key="9">
    <source>
        <dbReference type="HAMAP-Rule" id="MF_00772"/>
    </source>
</evidence>
<dbReference type="SUPFAM" id="SSF53155">
    <property type="entry name" value="Methylated DNA-protein cysteine methyltransferase domain"/>
    <property type="match status" value="1"/>
</dbReference>
<dbReference type="Pfam" id="PF01035">
    <property type="entry name" value="DNA_binding_1"/>
    <property type="match status" value="1"/>
</dbReference>
<dbReference type="Proteomes" id="UP000595038">
    <property type="component" value="Chromosome"/>
</dbReference>
<comment type="similarity">
    <text evidence="2 9">Belongs to the MGMT family.</text>
</comment>
<evidence type="ECO:0000256" key="1">
    <source>
        <dbReference type="ARBA" id="ARBA00001286"/>
    </source>
</evidence>
<dbReference type="RefSeq" id="WP_003181061.1">
    <property type="nucleotide sequence ID" value="NZ_BEXU01000022.1"/>
</dbReference>
<dbReference type="Gene3D" id="1.10.10.10">
    <property type="entry name" value="Winged helix-like DNA-binding domain superfamily/Winged helix DNA-binding domain"/>
    <property type="match status" value="1"/>
</dbReference>
<proteinExistence type="inferred from homology"/>
<gene>
    <name evidence="13" type="ORF">CHCC16736_0536</name>
    <name evidence="12" type="ORF">I6G80_19305</name>
</gene>
<feature type="active site" description="Nucleophile; methyl group acceptor" evidence="9">
    <location>
        <position position="130"/>
    </location>
</feature>
<dbReference type="InterPro" id="IPR036631">
    <property type="entry name" value="MGMT_N_sf"/>
</dbReference>
<feature type="domain" description="Methylguanine DNA methyltransferase ribonuclease-like" evidence="11">
    <location>
        <begin position="6"/>
        <end position="74"/>
    </location>
</feature>
<accession>A0A1Y0YRN6</accession>
<sequence length="165" mass="18797">MGFYIEMTSPFGQAYIVEENNHITHLLFEKEELKQLQQDGLELRPAETELLKEAKRQLEEYFQGERKTFTLPLRQDGTPFQKKVWEALQSIPYGESRSYLDIACAVGNPKAVRAIGQANKRNALPILIPCHRVIGKNRSLTGYSGNETDKKAVLLDIENIAYKGK</sequence>
<evidence type="ECO:0000256" key="5">
    <source>
        <dbReference type="ARBA" id="ARBA00022679"/>
    </source>
</evidence>
<comment type="catalytic activity">
    <reaction evidence="8 9">
        <text>a 6-O-methyl-2'-deoxyguanosine in DNA + L-cysteinyl-[protein] = S-methyl-L-cysteinyl-[protein] + a 2'-deoxyguanosine in DNA</text>
        <dbReference type="Rhea" id="RHEA:24000"/>
        <dbReference type="Rhea" id="RHEA-COMP:10131"/>
        <dbReference type="Rhea" id="RHEA-COMP:10132"/>
        <dbReference type="Rhea" id="RHEA-COMP:11367"/>
        <dbReference type="Rhea" id="RHEA-COMP:11368"/>
        <dbReference type="ChEBI" id="CHEBI:29950"/>
        <dbReference type="ChEBI" id="CHEBI:82612"/>
        <dbReference type="ChEBI" id="CHEBI:85445"/>
        <dbReference type="ChEBI" id="CHEBI:85448"/>
        <dbReference type="EC" id="2.1.1.63"/>
    </reaction>
</comment>
<keyword evidence="7 9" id="KW-0234">DNA repair</keyword>
<dbReference type="NCBIfam" id="TIGR00589">
    <property type="entry name" value="ogt"/>
    <property type="match status" value="1"/>
</dbReference>
<evidence type="ECO:0000256" key="8">
    <source>
        <dbReference type="ARBA" id="ARBA00049348"/>
    </source>
</evidence>